<dbReference type="OrthoDB" id="557705at2"/>
<name>F3KYX3_9GAMM</name>
<dbReference type="Pfam" id="PF04940">
    <property type="entry name" value="BLUF"/>
    <property type="match status" value="1"/>
</dbReference>
<dbReference type="EMBL" id="AEIG01000007">
    <property type="protein sequence ID" value="EGG30737.1"/>
    <property type="molecule type" value="Genomic_DNA"/>
</dbReference>
<dbReference type="SUPFAM" id="SSF54975">
    <property type="entry name" value="Acylphosphatase/BLUF domain-like"/>
    <property type="match status" value="1"/>
</dbReference>
<dbReference type="STRING" id="2518989.IMCC3088_2496"/>
<dbReference type="eggNOG" id="COG3804">
    <property type="taxonomic scope" value="Bacteria"/>
</dbReference>
<dbReference type="RefSeq" id="WP_009574606.1">
    <property type="nucleotide sequence ID" value="NZ_AEIG01000007.1"/>
</dbReference>
<organism evidence="1 2">
    <name type="scientific">Aequoribacter fuscus</name>
    <dbReference type="NCBI Taxonomy" id="2518989"/>
    <lineage>
        <taxon>Bacteria</taxon>
        <taxon>Pseudomonadati</taxon>
        <taxon>Pseudomonadota</taxon>
        <taxon>Gammaproteobacteria</taxon>
        <taxon>Cellvibrionales</taxon>
        <taxon>Halieaceae</taxon>
        <taxon>Aequoribacter</taxon>
    </lineage>
</organism>
<comment type="caution">
    <text evidence="1">The sequence shown here is derived from an EMBL/GenBank/DDBJ whole genome shotgun (WGS) entry which is preliminary data.</text>
</comment>
<evidence type="ECO:0000313" key="1">
    <source>
        <dbReference type="EMBL" id="EGG30737.1"/>
    </source>
</evidence>
<keyword evidence="2" id="KW-1185">Reference proteome</keyword>
<dbReference type="Gene3D" id="3.30.70.100">
    <property type="match status" value="1"/>
</dbReference>
<dbReference type="InterPro" id="IPR007024">
    <property type="entry name" value="BLUF_domain"/>
</dbReference>
<accession>F3KYX3</accession>
<protein>
    <submittedName>
        <fullName evidence="1">Putative activator of photopigment and puc with BLUF domain</fullName>
    </submittedName>
</protein>
<dbReference type="AlphaFoldDB" id="F3KYX3"/>
<dbReference type="GO" id="GO:0071949">
    <property type="term" value="F:FAD binding"/>
    <property type="evidence" value="ECO:0007669"/>
    <property type="project" value="InterPro"/>
</dbReference>
<dbReference type="SMART" id="SM01034">
    <property type="entry name" value="BLUF"/>
    <property type="match status" value="1"/>
</dbReference>
<gene>
    <name evidence="1" type="ORF">IMCC3088_2496</name>
</gene>
<dbReference type="PROSITE" id="PS50925">
    <property type="entry name" value="BLUF"/>
    <property type="match status" value="1"/>
</dbReference>
<dbReference type="Proteomes" id="UP000005615">
    <property type="component" value="Unassembled WGS sequence"/>
</dbReference>
<sequence length="145" mass="16214">MSDLYNLAYISKNTIKGSEDEVKTQIESILAAAHKNNPAKNVTGALLYSGGYFCQVIEGEEEVLEELFETIQMDDRHGEVTVLHFEPIEHRSFGEWAMALAGIENAMRFDIEGVKASKDDLLMAETGKHLVNTLDTMVKQHQSIL</sequence>
<proteinExistence type="predicted"/>
<evidence type="ECO:0000313" key="2">
    <source>
        <dbReference type="Proteomes" id="UP000005615"/>
    </source>
</evidence>
<dbReference type="InterPro" id="IPR036046">
    <property type="entry name" value="Acylphosphatase-like_dom_sf"/>
</dbReference>
<reference evidence="1 2" key="1">
    <citation type="journal article" date="2011" name="J. Bacteriol.">
        <title>Genome sequence of strain IMCC3088, a proteorhodopsin-containing marine bacterium belonging to the OM60/NOR5 clade.</title>
        <authorList>
            <person name="Jang Y."/>
            <person name="Oh H.M."/>
            <person name="Kang I."/>
            <person name="Lee K."/>
            <person name="Yang S.J."/>
            <person name="Cho J.C."/>
        </authorList>
    </citation>
    <scope>NUCLEOTIDE SEQUENCE [LARGE SCALE GENOMIC DNA]</scope>
    <source>
        <strain evidence="1 2">IMCC3088</strain>
    </source>
</reference>
<dbReference type="GO" id="GO:0009882">
    <property type="term" value="F:blue light photoreceptor activity"/>
    <property type="evidence" value="ECO:0007669"/>
    <property type="project" value="InterPro"/>
</dbReference>